<evidence type="ECO:0000256" key="10">
    <source>
        <dbReference type="ARBA" id="ARBA00023125"/>
    </source>
</evidence>
<dbReference type="GO" id="GO:0003677">
    <property type="term" value="F:DNA binding"/>
    <property type="evidence" value="ECO:0007669"/>
    <property type="project" value="UniProtKB-KW"/>
</dbReference>
<gene>
    <name evidence="18" type="ORF">C3L24_13460</name>
</gene>
<evidence type="ECO:0000256" key="3">
    <source>
        <dbReference type="ARBA" id="ARBA00019900"/>
    </source>
</evidence>
<dbReference type="InterPro" id="IPR012337">
    <property type="entry name" value="RNaseH-like_sf"/>
</dbReference>
<feature type="binding site" evidence="15">
    <location>
        <position position="11"/>
    </location>
    <ligand>
        <name>Mg(2+)</name>
        <dbReference type="ChEBI" id="CHEBI:18420"/>
        <label>2</label>
    </ligand>
</feature>
<evidence type="ECO:0000256" key="13">
    <source>
        <dbReference type="PIRNR" id="PIRNR000977"/>
    </source>
</evidence>
<feature type="binding site" evidence="15">
    <location>
        <position position="9"/>
    </location>
    <ligand>
        <name>Mg(2+)</name>
        <dbReference type="ChEBI" id="CHEBI:18420"/>
        <label>1</label>
    </ligand>
</feature>
<keyword evidence="11 13" id="KW-0234">DNA repair</keyword>
<dbReference type="FunFam" id="1.20.1280.70:FF:000001">
    <property type="entry name" value="Exodeoxyribonuclease I"/>
    <property type="match status" value="1"/>
</dbReference>
<keyword evidence="7 13" id="KW-0378">Hydrolase</keyword>
<dbReference type="Gene3D" id="3.30.420.10">
    <property type="entry name" value="Ribonuclease H-like superfamily/Ribonuclease H"/>
    <property type="match status" value="1"/>
</dbReference>
<organism evidence="18 19">
    <name type="scientific">Candidatus Sedimenticola endophacoides</name>
    <dbReference type="NCBI Taxonomy" id="2548426"/>
    <lineage>
        <taxon>Bacteria</taxon>
        <taxon>Pseudomonadati</taxon>
        <taxon>Pseudomonadota</taxon>
        <taxon>Gammaproteobacteria</taxon>
        <taxon>Chromatiales</taxon>
        <taxon>Sedimenticolaceae</taxon>
        <taxon>Sedimenticola</taxon>
    </lineage>
</organism>
<dbReference type="AlphaFoldDB" id="A0A657PRI2"/>
<keyword evidence="8 13" id="KW-0269">Exonuclease</keyword>
<dbReference type="PANTHER" id="PTHR11046">
    <property type="entry name" value="OLIGORIBONUCLEASE, MITOCHONDRIAL"/>
    <property type="match status" value="1"/>
</dbReference>
<dbReference type="Pfam" id="PF08411">
    <property type="entry name" value="ExoI_SH3"/>
    <property type="match status" value="1"/>
</dbReference>
<dbReference type="SUPFAM" id="SSF53098">
    <property type="entry name" value="Ribonuclease H-like"/>
    <property type="match status" value="1"/>
</dbReference>
<dbReference type="InterPro" id="IPR058561">
    <property type="entry name" value="Exonuc_1_C"/>
</dbReference>
<dbReference type="InterPro" id="IPR036397">
    <property type="entry name" value="RNaseH_sf"/>
</dbReference>
<dbReference type="InterPro" id="IPR013520">
    <property type="entry name" value="Ribonucl_H"/>
</dbReference>
<keyword evidence="9 15" id="KW-0460">Magnesium</keyword>
<keyword evidence="6 13" id="KW-0227">DNA damage</keyword>
<dbReference type="EC" id="3.1.11.1" evidence="2 13"/>
<evidence type="ECO:0000256" key="9">
    <source>
        <dbReference type="ARBA" id="ARBA00022842"/>
    </source>
</evidence>
<evidence type="ECO:0000313" key="19">
    <source>
        <dbReference type="Proteomes" id="UP000250928"/>
    </source>
</evidence>
<feature type="binding site" evidence="15">
    <location>
        <position position="180"/>
    </location>
    <ligand>
        <name>Mg(2+)</name>
        <dbReference type="ChEBI" id="CHEBI:18420"/>
        <label>2</label>
    </ligand>
</feature>
<keyword evidence="5 15" id="KW-0479">Metal-binding</keyword>
<dbReference type="CDD" id="cd06138">
    <property type="entry name" value="ExoI_N"/>
    <property type="match status" value="1"/>
</dbReference>
<protein>
    <recommendedName>
        <fullName evidence="3 13">Exodeoxyribonuclease I</fullName>
        <ecNumber evidence="2 13">3.1.11.1</ecNumber>
    </recommendedName>
</protein>
<dbReference type="NCBIfam" id="NF008746">
    <property type="entry name" value="PRK11779.1"/>
    <property type="match status" value="1"/>
</dbReference>
<dbReference type="FunFam" id="3.30.420.10:FF:000033">
    <property type="entry name" value="Exodeoxyribonuclease I"/>
    <property type="match status" value="1"/>
</dbReference>
<evidence type="ECO:0000256" key="7">
    <source>
        <dbReference type="ARBA" id="ARBA00022801"/>
    </source>
</evidence>
<dbReference type="InterPro" id="IPR034747">
    <property type="entry name" value="EXOI_SH3"/>
</dbReference>
<dbReference type="GO" id="GO:0008310">
    <property type="term" value="F:single-stranded DNA 3'-5' DNA exonuclease activity"/>
    <property type="evidence" value="ECO:0007669"/>
    <property type="project" value="UniProtKB-EC"/>
</dbReference>
<reference evidence="18 19" key="1">
    <citation type="submission" date="2018-01" db="EMBL/GenBank/DDBJ databases">
        <title>Novel co-symbiosis in the lucinid bivalve Phacoides pectinatus.</title>
        <authorList>
            <person name="Lim S.J."/>
            <person name="Davis B.G."/>
            <person name="Gill D.E."/>
            <person name="Engel A.S."/>
            <person name="Anderson L.C."/>
            <person name="Campbell B.J."/>
        </authorList>
    </citation>
    <scope>NUCLEOTIDE SEQUENCE [LARGE SCALE GENOMIC DNA]</scope>
    <source>
        <strain evidence="18">N3_P5</strain>
    </source>
</reference>
<dbReference type="Pfam" id="PF26016">
    <property type="entry name" value="ExoI_C"/>
    <property type="match status" value="1"/>
</dbReference>
<feature type="binding site" evidence="14">
    <location>
        <position position="159"/>
    </location>
    <ligand>
        <name>substrate</name>
    </ligand>
</feature>
<evidence type="ECO:0000256" key="2">
    <source>
        <dbReference type="ARBA" id="ARBA00012108"/>
    </source>
</evidence>
<dbReference type="PROSITE" id="PS51784">
    <property type="entry name" value="EXOI_SH3"/>
    <property type="match status" value="1"/>
</dbReference>
<evidence type="ECO:0000313" key="18">
    <source>
        <dbReference type="EMBL" id="PUD98060.1"/>
    </source>
</evidence>
<dbReference type="PANTHER" id="PTHR11046:SF11">
    <property type="entry name" value="EXODEOXYRIBONUCLEASE I"/>
    <property type="match status" value="1"/>
</dbReference>
<dbReference type="GO" id="GO:0000175">
    <property type="term" value="F:3'-5'-RNA exonuclease activity"/>
    <property type="evidence" value="ECO:0007669"/>
    <property type="project" value="InterPro"/>
</dbReference>
<keyword evidence="4 13" id="KW-0540">Nuclease</keyword>
<evidence type="ECO:0000256" key="8">
    <source>
        <dbReference type="ARBA" id="ARBA00022839"/>
    </source>
</evidence>
<evidence type="ECO:0000259" key="17">
    <source>
        <dbReference type="PROSITE" id="PS51785"/>
    </source>
</evidence>
<proteinExistence type="predicted"/>
<dbReference type="InterPro" id="IPR022894">
    <property type="entry name" value="Oligoribonuclease"/>
</dbReference>
<dbReference type="GO" id="GO:0046872">
    <property type="term" value="F:metal ion binding"/>
    <property type="evidence" value="ECO:0007669"/>
    <property type="project" value="UniProtKB-KW"/>
</dbReference>
<evidence type="ECO:0000259" key="16">
    <source>
        <dbReference type="PROSITE" id="PS51784"/>
    </source>
</evidence>
<dbReference type="Gene3D" id="1.10.287.1240">
    <property type="match status" value="1"/>
</dbReference>
<feature type="domain" description="ExoI C-terminal" evidence="17">
    <location>
        <begin position="353"/>
        <end position="476"/>
    </location>
</feature>
<evidence type="ECO:0000256" key="1">
    <source>
        <dbReference type="ARBA" id="ARBA00000563"/>
    </source>
</evidence>
<dbReference type="InterPro" id="IPR023607">
    <property type="entry name" value="Exodeoxyribonuclease_I"/>
</dbReference>
<feature type="binding site" evidence="14">
    <location>
        <position position="11"/>
    </location>
    <ligand>
        <name>substrate</name>
    </ligand>
</feature>
<dbReference type="PIRSF" id="PIRSF000977">
    <property type="entry name" value="Exodeoxyribonuclease_I"/>
    <property type="match status" value="1"/>
</dbReference>
<dbReference type="InterPro" id="IPR038649">
    <property type="entry name" value="EXOI_SH3_sf"/>
</dbReference>
<dbReference type="PROSITE" id="PS51785">
    <property type="entry name" value="EXOI_C"/>
    <property type="match status" value="1"/>
</dbReference>
<sequence>METTFYWHDYETWGADPRRDRAAQFAGIRTDAQLNVIGAPLVAYCRPADDMLPQPGACLITGITPQKALAEGLNEAEFFGLIHDELVRPGTCGVGYNSVRFDDECTRHGFYRNFIDPYAREWQNGNSRWDIIDMVRLTHALRPEGIHWPEREPGVSSFRLEDLTKANGIAHEGAHDALSDVQATIALARLIRERQPRLFQYLFDLRGKRAVGELLDIRSGGPVLHVSSMYPSSRGCIAMVAPLARHPENPNGVVVYDLCQDPAPLFDLTAEQIAERLFTPRSQLPEGVEPIALKTVHLNKCPVVVPLNTLTDEAALRWGIDTERGWRHQALLTGFVGLDQKIRAVFAGREFPPQSDPDLALYGGGFFGSRDRRGMEQIRRSEPGQLASREMTFDDARLPEMLFRYRARNWPQSLSEPERARWDAYRRERLCREDGGASITLEEYRRQLAELAVEPGLGARERDILSALADWPGVLGL</sequence>
<dbReference type="Pfam" id="PF00929">
    <property type="entry name" value="RNase_T"/>
    <property type="match status" value="1"/>
</dbReference>
<comment type="catalytic activity">
    <reaction evidence="1 13">
        <text>Exonucleolytic cleavage in the 3'- to 5'-direction to yield nucleoside 5'-phosphates.</text>
        <dbReference type="EC" id="3.1.11.1"/>
    </reaction>
</comment>
<evidence type="ECO:0000256" key="4">
    <source>
        <dbReference type="ARBA" id="ARBA00022722"/>
    </source>
</evidence>
<feature type="domain" description="ExoI SH3-like" evidence="16">
    <location>
        <begin position="196"/>
        <end position="350"/>
    </location>
</feature>
<comment type="subunit">
    <text evidence="12">Monomer. Interacts with ssb (via C-terminus); this interaction stimulates the exonuclease activity by recruiting the enzyme to its substrate.</text>
</comment>
<keyword evidence="10" id="KW-0238">DNA-binding</keyword>
<dbReference type="Proteomes" id="UP000250928">
    <property type="component" value="Unassembled WGS sequence"/>
</dbReference>
<comment type="cofactor">
    <cofactor evidence="15">
        <name>Mg(2+)</name>
        <dbReference type="ChEBI" id="CHEBI:18420"/>
    </cofactor>
    <text evidence="15">Binds 2 Mg(2+) ions per monomer.</text>
</comment>
<evidence type="ECO:0000256" key="15">
    <source>
        <dbReference type="PIRSR" id="PIRSR000977-2"/>
    </source>
</evidence>
<evidence type="ECO:0000256" key="5">
    <source>
        <dbReference type="ARBA" id="ARBA00022723"/>
    </source>
</evidence>
<dbReference type="InterPro" id="IPR013620">
    <property type="entry name" value="Exonuc_1_SH3"/>
</dbReference>
<evidence type="ECO:0000256" key="6">
    <source>
        <dbReference type="ARBA" id="ARBA00022763"/>
    </source>
</evidence>
<evidence type="ECO:0000256" key="11">
    <source>
        <dbReference type="ARBA" id="ARBA00023204"/>
    </source>
</evidence>
<evidence type="ECO:0000256" key="14">
    <source>
        <dbReference type="PIRSR" id="PIRSR000977-1"/>
    </source>
</evidence>
<accession>A0A657PRI2</accession>
<comment type="caution">
    <text evidence="18">The sequence shown here is derived from an EMBL/GenBank/DDBJ whole genome shotgun (WGS) entry which is preliminary data.</text>
</comment>
<dbReference type="Gene3D" id="1.20.1280.70">
    <property type="entry name" value="Exonuclease ExoI, domain 3"/>
    <property type="match status" value="1"/>
</dbReference>
<evidence type="ECO:0000256" key="12">
    <source>
        <dbReference type="ARBA" id="ARBA00046792"/>
    </source>
</evidence>
<dbReference type="GO" id="GO:0006281">
    <property type="term" value="P:DNA repair"/>
    <property type="evidence" value="ECO:0007669"/>
    <property type="project" value="UniProtKB-KW"/>
</dbReference>
<dbReference type="SMART" id="SM00479">
    <property type="entry name" value="EXOIII"/>
    <property type="match status" value="1"/>
</dbReference>
<dbReference type="Gene3D" id="3.30.1520.20">
    <property type="entry name" value="Exonuclease ExoI, domain 2"/>
    <property type="match status" value="1"/>
</dbReference>
<dbReference type="EMBL" id="PQCO01000326">
    <property type="protein sequence ID" value="PUD98060.1"/>
    <property type="molecule type" value="Genomic_DNA"/>
</dbReference>
<name>A0A657PRI2_9GAMM</name>